<evidence type="ECO:0008006" key="4">
    <source>
        <dbReference type="Google" id="ProtNLM"/>
    </source>
</evidence>
<dbReference type="PANTHER" id="PTHR39662">
    <property type="entry name" value="DUF354 DOMAIN-CONTAINING PROTEIN-RELATED"/>
    <property type="match status" value="1"/>
</dbReference>
<dbReference type="AlphaFoldDB" id="M0AIQ7"/>
<dbReference type="STRING" id="1227492.C482_12550"/>
<name>M0AIQ7_9EURY</name>
<comment type="caution">
    <text evidence="2">The sequence shown here is derived from an EMBL/GenBank/DDBJ whole genome shotgun (WGS) entry which is preliminary data.</text>
</comment>
<dbReference type="InterPro" id="IPR007152">
    <property type="entry name" value="DUF354"/>
</dbReference>
<evidence type="ECO:0000313" key="3">
    <source>
        <dbReference type="Proteomes" id="UP000011693"/>
    </source>
</evidence>
<protein>
    <recommendedName>
        <fullName evidence="4">DUF354 domain-containing protein</fullName>
    </recommendedName>
</protein>
<feature type="compositionally biased region" description="Basic and acidic residues" evidence="1">
    <location>
        <begin position="389"/>
        <end position="405"/>
    </location>
</feature>
<dbReference type="OrthoDB" id="185087at2157"/>
<organism evidence="2 3">
    <name type="scientific">Natrialba chahannaoensis JCM 10990</name>
    <dbReference type="NCBI Taxonomy" id="1227492"/>
    <lineage>
        <taxon>Archaea</taxon>
        <taxon>Methanobacteriati</taxon>
        <taxon>Methanobacteriota</taxon>
        <taxon>Stenosarchaea group</taxon>
        <taxon>Halobacteria</taxon>
        <taxon>Halobacteriales</taxon>
        <taxon>Natrialbaceae</taxon>
        <taxon>Natrialba</taxon>
    </lineage>
</organism>
<accession>M0AIQ7</accession>
<dbReference type="Pfam" id="PF04007">
    <property type="entry name" value="DUF354"/>
    <property type="match status" value="1"/>
</dbReference>
<evidence type="ECO:0000313" key="2">
    <source>
        <dbReference type="EMBL" id="ELY97782.1"/>
    </source>
</evidence>
<dbReference type="Proteomes" id="UP000011693">
    <property type="component" value="Unassembled WGS sequence"/>
</dbReference>
<dbReference type="RefSeq" id="WP_006167938.1">
    <property type="nucleotide sequence ID" value="NZ_AOIN01000065.1"/>
</dbReference>
<dbReference type="EMBL" id="AOIN01000065">
    <property type="protein sequence ID" value="ELY97782.1"/>
    <property type="molecule type" value="Genomic_DNA"/>
</dbReference>
<dbReference type="PATRIC" id="fig|1227492.4.peg.2479"/>
<proteinExistence type="predicted"/>
<sequence length="405" mass="44129">MDIVITIQHAANVHFFKHVVGELESAGHDVFVFAREKGVVGELLDAYEIDHELLCGEPRGWLSLGLTQLCYEARLFRRARAIDPDYILTSHGIAATHVGTLVGAESHVYIDTETAINDGNRLTIPFTDVLYTPDSFRETADAEHVRYPGYHELAYLHPDRFDPDPDRLRAHGVDPDERYAVLRLGAWNGNHDIGKRGISAAGRHEIVDELAADGRVFVADEGDGPLPTGAEPLPVPPADFHHLLAFADLVVGEVATTTLEAGLLGTPTVRISPFAGASEMGKFRELAEYGLVRSFHTAHETAAIRELTRLYHDPSAASNWADRREALLTTKIDVTQYLLSQILADVPEPTPDDQDSGPTLTAADSSFGPKPDFGTDAGSGPSHHPGSRAGKETPPRPDRPSVNRN</sequence>
<evidence type="ECO:0000256" key="1">
    <source>
        <dbReference type="SAM" id="MobiDB-lite"/>
    </source>
</evidence>
<reference evidence="2 3" key="1">
    <citation type="journal article" date="2014" name="PLoS Genet.">
        <title>Phylogenetically driven sequencing of extremely halophilic archaea reveals strategies for static and dynamic osmo-response.</title>
        <authorList>
            <person name="Becker E.A."/>
            <person name="Seitzer P.M."/>
            <person name="Tritt A."/>
            <person name="Larsen D."/>
            <person name="Krusor M."/>
            <person name="Yao A.I."/>
            <person name="Wu D."/>
            <person name="Madern D."/>
            <person name="Eisen J.A."/>
            <person name="Darling A.E."/>
            <person name="Facciotti M.T."/>
        </authorList>
    </citation>
    <scope>NUCLEOTIDE SEQUENCE [LARGE SCALE GENOMIC DNA]</scope>
    <source>
        <strain evidence="2 3">JCM 10990</strain>
    </source>
</reference>
<gene>
    <name evidence="2" type="ORF">C482_12550</name>
</gene>
<feature type="region of interest" description="Disordered" evidence="1">
    <location>
        <begin position="346"/>
        <end position="405"/>
    </location>
</feature>
<dbReference type="PANTHER" id="PTHR39662:SF1">
    <property type="entry name" value="DUF354 DOMAIN-CONTAINING PROTEIN"/>
    <property type="match status" value="1"/>
</dbReference>
<dbReference type="SUPFAM" id="SSF53756">
    <property type="entry name" value="UDP-Glycosyltransferase/glycogen phosphorylase"/>
    <property type="match status" value="1"/>
</dbReference>
<keyword evidence="3" id="KW-1185">Reference proteome</keyword>